<evidence type="ECO:0000259" key="2">
    <source>
        <dbReference type="PROSITE" id="PS51898"/>
    </source>
</evidence>
<evidence type="ECO:0000256" key="1">
    <source>
        <dbReference type="ARBA" id="ARBA00023172"/>
    </source>
</evidence>
<dbReference type="Proteomes" id="UP000559626">
    <property type="component" value="Unassembled WGS sequence"/>
</dbReference>
<dbReference type="GO" id="GO:0015074">
    <property type="term" value="P:DNA integration"/>
    <property type="evidence" value="ECO:0007669"/>
    <property type="project" value="InterPro"/>
</dbReference>
<dbReference type="InterPro" id="IPR013762">
    <property type="entry name" value="Integrase-like_cat_sf"/>
</dbReference>
<dbReference type="SUPFAM" id="SSF56349">
    <property type="entry name" value="DNA breaking-rejoining enzymes"/>
    <property type="match status" value="1"/>
</dbReference>
<accession>A0A7Y0AHQ2</accession>
<proteinExistence type="predicted"/>
<gene>
    <name evidence="3" type="ORF">HHL22_20450</name>
</gene>
<dbReference type="InterPro" id="IPR002104">
    <property type="entry name" value="Integrase_catalytic"/>
</dbReference>
<dbReference type="InterPro" id="IPR011010">
    <property type="entry name" value="DNA_brk_join_enz"/>
</dbReference>
<evidence type="ECO:0000313" key="4">
    <source>
        <dbReference type="Proteomes" id="UP000559626"/>
    </source>
</evidence>
<keyword evidence="1" id="KW-0233">DNA recombination</keyword>
<dbReference type="AlphaFoldDB" id="A0A7Y0AHQ2"/>
<dbReference type="Gene3D" id="1.10.443.10">
    <property type="entry name" value="Intergrase catalytic core"/>
    <property type="match status" value="1"/>
</dbReference>
<comment type="caution">
    <text evidence="3">The sequence shown here is derived from an EMBL/GenBank/DDBJ whole genome shotgun (WGS) entry which is preliminary data.</text>
</comment>
<dbReference type="RefSeq" id="WP_169533231.1">
    <property type="nucleotide sequence ID" value="NZ_JABBGH010000003.1"/>
</dbReference>
<dbReference type="GO" id="GO:0006310">
    <property type="term" value="P:DNA recombination"/>
    <property type="evidence" value="ECO:0007669"/>
    <property type="project" value="UniProtKB-KW"/>
</dbReference>
<feature type="domain" description="Tyr recombinase" evidence="2">
    <location>
        <begin position="225"/>
        <end position="419"/>
    </location>
</feature>
<evidence type="ECO:0000313" key="3">
    <source>
        <dbReference type="EMBL" id="NML67578.1"/>
    </source>
</evidence>
<keyword evidence="4" id="KW-1185">Reference proteome</keyword>
<protein>
    <recommendedName>
        <fullName evidence="2">Tyr recombinase domain-containing protein</fullName>
    </recommendedName>
</protein>
<dbReference type="GO" id="GO:0003677">
    <property type="term" value="F:DNA binding"/>
    <property type="evidence" value="ECO:0007669"/>
    <property type="project" value="InterPro"/>
</dbReference>
<dbReference type="PROSITE" id="PS51898">
    <property type="entry name" value="TYR_RECOMBINASE"/>
    <property type="match status" value="1"/>
</dbReference>
<reference evidence="3 4" key="1">
    <citation type="submission" date="2020-04" db="EMBL/GenBank/DDBJ databases">
        <title>Hymenobacter polaris sp. nov., isolated from Arctic soil.</title>
        <authorList>
            <person name="Dahal R.H."/>
        </authorList>
    </citation>
    <scope>NUCLEOTIDE SEQUENCE [LARGE SCALE GENOMIC DNA]</scope>
    <source>
        <strain evidence="3 4">RP-2-7</strain>
    </source>
</reference>
<name>A0A7Y0AHQ2_9BACT</name>
<sequence>MYAPAAYKRKITVSFKPRREKQNKQGLCPVRAIVRWHGQEFLFATGEMVPLSRPGKAGKMEVLWTDEGWVQRGNDQAAAINARLSAWELRITTVFNGLFDAAPFTPVPKVELLAALFPEGTTEAGGKPAQLRTFREVLEEWKKLNRNLGVASLRKYDQMATRMEQWRPELRPAAVTQGVALEYVQHLLDLQKADATIKVHLRAIKFCLETLGLPSEHKWLEYSAKNAPQLDLEVPELWALLALRPPSEAHRIERDRWVLQLLCGRRYEDMAKLDPRQRTPLYLADGKVVPALNHAQGKTASDTLVPLPPLAVRLGERYNWQFPAATHIVRNQLMKEVARAAGLTREFDDRTISGGKAISHWRLVWQVIGTHTARHTGATLIKQASGNKSLAKLLLGHADEDVTDVYAKDHARQLAPALLAAWQQVLGQWYDAELPLEKQ</sequence>
<dbReference type="EMBL" id="JABBGH010000003">
    <property type="protein sequence ID" value="NML67578.1"/>
    <property type="molecule type" value="Genomic_DNA"/>
</dbReference>
<organism evidence="3 4">
    <name type="scientific">Hymenobacter polaris</name>
    <dbReference type="NCBI Taxonomy" id="2682546"/>
    <lineage>
        <taxon>Bacteria</taxon>
        <taxon>Pseudomonadati</taxon>
        <taxon>Bacteroidota</taxon>
        <taxon>Cytophagia</taxon>
        <taxon>Cytophagales</taxon>
        <taxon>Hymenobacteraceae</taxon>
        <taxon>Hymenobacter</taxon>
    </lineage>
</organism>